<proteinExistence type="predicted"/>
<evidence type="ECO:0000313" key="1">
    <source>
        <dbReference type="EMBL" id="EDW38658.1"/>
    </source>
</evidence>
<dbReference type="AlphaFoldDB" id="B4HBC5"/>
<organism evidence="2">
    <name type="scientific">Drosophila persimilis</name>
    <name type="common">Fruit fly</name>
    <dbReference type="NCBI Taxonomy" id="7234"/>
    <lineage>
        <taxon>Eukaryota</taxon>
        <taxon>Metazoa</taxon>
        <taxon>Ecdysozoa</taxon>
        <taxon>Arthropoda</taxon>
        <taxon>Hexapoda</taxon>
        <taxon>Insecta</taxon>
        <taxon>Pterygota</taxon>
        <taxon>Neoptera</taxon>
        <taxon>Endopterygota</taxon>
        <taxon>Diptera</taxon>
        <taxon>Brachycera</taxon>
        <taxon>Muscomorpha</taxon>
        <taxon>Ephydroidea</taxon>
        <taxon>Drosophilidae</taxon>
        <taxon>Drosophila</taxon>
        <taxon>Sophophora</taxon>
    </lineage>
</organism>
<dbReference type="EMBL" id="CH479251">
    <property type="protein sequence ID" value="EDW38658.1"/>
    <property type="molecule type" value="Genomic_DNA"/>
</dbReference>
<reference evidence="1 2" key="1">
    <citation type="journal article" date="2007" name="Nature">
        <title>Evolution of genes and genomes on the Drosophila phylogeny.</title>
        <authorList>
            <consortium name="Drosophila 12 Genomes Consortium"/>
            <person name="Clark A.G."/>
            <person name="Eisen M.B."/>
            <person name="Smith D.R."/>
            <person name="Bergman C.M."/>
            <person name="Oliver B."/>
            <person name="Markow T.A."/>
            <person name="Kaufman T.C."/>
            <person name="Kellis M."/>
            <person name="Gelbart W."/>
            <person name="Iyer V.N."/>
            <person name="Pollard D.A."/>
            <person name="Sackton T.B."/>
            <person name="Larracuente A.M."/>
            <person name="Singh N.D."/>
            <person name="Abad J.P."/>
            <person name="Abt D.N."/>
            <person name="Adryan B."/>
            <person name="Aguade M."/>
            <person name="Akashi H."/>
            <person name="Anderson W.W."/>
            <person name="Aquadro C.F."/>
            <person name="Ardell D.H."/>
            <person name="Arguello R."/>
            <person name="Artieri C.G."/>
            <person name="Barbash D.A."/>
            <person name="Barker D."/>
            <person name="Barsanti P."/>
            <person name="Batterham P."/>
            <person name="Batzoglou S."/>
            <person name="Begun D."/>
            <person name="Bhutkar A."/>
            <person name="Blanco E."/>
            <person name="Bosak S.A."/>
            <person name="Bradley R.K."/>
            <person name="Brand A.D."/>
            <person name="Brent M.R."/>
            <person name="Brooks A.N."/>
            <person name="Brown R.H."/>
            <person name="Butlin R.K."/>
            <person name="Caggese C."/>
            <person name="Calvi B.R."/>
            <person name="Bernardo de Carvalho A."/>
            <person name="Caspi A."/>
            <person name="Castrezana S."/>
            <person name="Celniker S.E."/>
            <person name="Chang J.L."/>
            <person name="Chapple C."/>
            <person name="Chatterji S."/>
            <person name="Chinwalla A."/>
            <person name="Civetta A."/>
            <person name="Clifton S.W."/>
            <person name="Comeron J.M."/>
            <person name="Costello J.C."/>
            <person name="Coyne J.A."/>
            <person name="Daub J."/>
            <person name="David R.G."/>
            <person name="Delcher A.L."/>
            <person name="Delehaunty K."/>
            <person name="Do C.B."/>
            <person name="Ebling H."/>
            <person name="Edwards K."/>
            <person name="Eickbush T."/>
            <person name="Evans J.D."/>
            <person name="Filipski A."/>
            <person name="Findeiss S."/>
            <person name="Freyhult E."/>
            <person name="Fulton L."/>
            <person name="Fulton R."/>
            <person name="Garcia A.C."/>
            <person name="Gardiner A."/>
            <person name="Garfield D.A."/>
            <person name="Garvin B.E."/>
            <person name="Gibson G."/>
            <person name="Gilbert D."/>
            <person name="Gnerre S."/>
            <person name="Godfrey J."/>
            <person name="Good R."/>
            <person name="Gotea V."/>
            <person name="Gravely B."/>
            <person name="Greenberg A.J."/>
            <person name="Griffiths-Jones S."/>
            <person name="Gross S."/>
            <person name="Guigo R."/>
            <person name="Gustafson E.A."/>
            <person name="Haerty W."/>
            <person name="Hahn M.W."/>
            <person name="Halligan D.L."/>
            <person name="Halpern A.L."/>
            <person name="Halter G.M."/>
            <person name="Han M.V."/>
            <person name="Heger A."/>
            <person name="Hillier L."/>
            <person name="Hinrichs A.S."/>
            <person name="Holmes I."/>
            <person name="Hoskins R.A."/>
            <person name="Hubisz M.J."/>
            <person name="Hultmark D."/>
            <person name="Huntley M.A."/>
            <person name="Jaffe D.B."/>
            <person name="Jagadeeshan S."/>
            <person name="Jeck W.R."/>
            <person name="Johnson J."/>
            <person name="Jones C.D."/>
            <person name="Jordan W.C."/>
            <person name="Karpen G.H."/>
            <person name="Kataoka E."/>
            <person name="Keightley P.D."/>
            <person name="Kheradpour P."/>
            <person name="Kirkness E.F."/>
            <person name="Koerich L.B."/>
            <person name="Kristiansen K."/>
            <person name="Kudrna D."/>
            <person name="Kulathinal R.J."/>
            <person name="Kumar S."/>
            <person name="Kwok R."/>
            <person name="Lander E."/>
            <person name="Langley C.H."/>
            <person name="Lapoint R."/>
            <person name="Lazzaro B.P."/>
            <person name="Lee S.J."/>
            <person name="Levesque L."/>
            <person name="Li R."/>
            <person name="Lin C.F."/>
            <person name="Lin M.F."/>
            <person name="Lindblad-Toh K."/>
            <person name="Llopart A."/>
            <person name="Long M."/>
            <person name="Low L."/>
            <person name="Lozovsky E."/>
            <person name="Lu J."/>
            <person name="Luo M."/>
            <person name="Machado C.A."/>
            <person name="Makalowski W."/>
            <person name="Marzo M."/>
            <person name="Matsuda M."/>
            <person name="Matzkin L."/>
            <person name="McAllister B."/>
            <person name="McBride C.S."/>
            <person name="McKernan B."/>
            <person name="McKernan K."/>
            <person name="Mendez-Lago M."/>
            <person name="Minx P."/>
            <person name="Mollenhauer M.U."/>
            <person name="Montooth K."/>
            <person name="Mount S.M."/>
            <person name="Mu X."/>
            <person name="Myers E."/>
            <person name="Negre B."/>
            <person name="Newfeld S."/>
            <person name="Nielsen R."/>
            <person name="Noor M.A."/>
            <person name="O'Grady P."/>
            <person name="Pachter L."/>
            <person name="Papaceit M."/>
            <person name="Parisi M.J."/>
            <person name="Parisi M."/>
            <person name="Parts L."/>
            <person name="Pedersen J.S."/>
            <person name="Pesole G."/>
            <person name="Phillippy A.M."/>
            <person name="Ponting C.P."/>
            <person name="Pop M."/>
            <person name="Porcelli D."/>
            <person name="Powell J.R."/>
            <person name="Prohaska S."/>
            <person name="Pruitt K."/>
            <person name="Puig M."/>
            <person name="Quesneville H."/>
            <person name="Ram K.R."/>
            <person name="Rand D."/>
            <person name="Rasmussen M.D."/>
            <person name="Reed L.K."/>
            <person name="Reenan R."/>
            <person name="Reily A."/>
            <person name="Remington K.A."/>
            <person name="Rieger T.T."/>
            <person name="Ritchie M.G."/>
            <person name="Robin C."/>
            <person name="Rogers Y.H."/>
            <person name="Rohde C."/>
            <person name="Rozas J."/>
            <person name="Rubenfield M.J."/>
            <person name="Ruiz A."/>
            <person name="Russo S."/>
            <person name="Salzberg S.L."/>
            <person name="Sanchez-Gracia A."/>
            <person name="Saranga D.J."/>
            <person name="Sato H."/>
            <person name="Schaeffer S.W."/>
            <person name="Schatz M.C."/>
            <person name="Schlenke T."/>
            <person name="Schwartz R."/>
            <person name="Segarra C."/>
            <person name="Singh R.S."/>
            <person name="Sirot L."/>
            <person name="Sirota M."/>
            <person name="Sisneros N.B."/>
            <person name="Smith C.D."/>
            <person name="Smith T.F."/>
            <person name="Spieth J."/>
            <person name="Stage D.E."/>
            <person name="Stark A."/>
            <person name="Stephan W."/>
            <person name="Strausberg R.L."/>
            <person name="Strempel S."/>
            <person name="Sturgill D."/>
            <person name="Sutton G."/>
            <person name="Sutton G.G."/>
            <person name="Tao W."/>
            <person name="Teichmann S."/>
            <person name="Tobari Y.N."/>
            <person name="Tomimura Y."/>
            <person name="Tsolas J.M."/>
            <person name="Valente V.L."/>
            <person name="Venter E."/>
            <person name="Venter J.C."/>
            <person name="Vicario S."/>
            <person name="Vieira F.G."/>
            <person name="Vilella A.J."/>
            <person name="Villasante A."/>
            <person name="Walenz B."/>
            <person name="Wang J."/>
            <person name="Wasserman M."/>
            <person name="Watts T."/>
            <person name="Wilson D."/>
            <person name="Wilson R.K."/>
            <person name="Wing R.A."/>
            <person name="Wolfner M.F."/>
            <person name="Wong A."/>
            <person name="Wong G.K."/>
            <person name="Wu C.I."/>
            <person name="Wu G."/>
            <person name="Yamamoto D."/>
            <person name="Yang H.P."/>
            <person name="Yang S.P."/>
            <person name="Yorke J.A."/>
            <person name="Yoshida K."/>
            <person name="Zdobnov E."/>
            <person name="Zhang P."/>
            <person name="Zhang Y."/>
            <person name="Zimin A.V."/>
            <person name="Baldwin J."/>
            <person name="Abdouelleil A."/>
            <person name="Abdulkadir J."/>
            <person name="Abebe A."/>
            <person name="Abera B."/>
            <person name="Abreu J."/>
            <person name="Acer S.C."/>
            <person name="Aftuck L."/>
            <person name="Alexander A."/>
            <person name="An P."/>
            <person name="Anderson E."/>
            <person name="Anderson S."/>
            <person name="Arachi H."/>
            <person name="Azer M."/>
            <person name="Bachantsang P."/>
            <person name="Barry A."/>
            <person name="Bayul T."/>
            <person name="Berlin A."/>
            <person name="Bessette D."/>
            <person name="Bloom T."/>
            <person name="Blye J."/>
            <person name="Boguslavskiy L."/>
            <person name="Bonnet C."/>
            <person name="Boukhgalter B."/>
            <person name="Bourzgui I."/>
            <person name="Brown A."/>
            <person name="Cahill P."/>
            <person name="Channer S."/>
            <person name="Cheshatsang Y."/>
            <person name="Chuda L."/>
            <person name="Citroen M."/>
            <person name="Collymore A."/>
            <person name="Cooke P."/>
            <person name="Costello M."/>
            <person name="D'Aco K."/>
            <person name="Daza R."/>
            <person name="De Haan G."/>
            <person name="DeGray S."/>
            <person name="DeMaso C."/>
            <person name="Dhargay N."/>
            <person name="Dooley K."/>
            <person name="Dooley E."/>
            <person name="Doricent M."/>
            <person name="Dorje P."/>
            <person name="Dorjee K."/>
            <person name="Dupes A."/>
            <person name="Elong R."/>
            <person name="Falk J."/>
            <person name="Farina A."/>
            <person name="Faro S."/>
            <person name="Ferguson D."/>
            <person name="Fisher S."/>
            <person name="Foley C.D."/>
            <person name="Franke A."/>
            <person name="Friedrich D."/>
            <person name="Gadbois L."/>
            <person name="Gearin G."/>
            <person name="Gearin C.R."/>
            <person name="Giannoukos G."/>
            <person name="Goode T."/>
            <person name="Graham J."/>
            <person name="Grandbois E."/>
            <person name="Grewal S."/>
            <person name="Gyaltsen K."/>
            <person name="Hafez N."/>
            <person name="Hagos B."/>
            <person name="Hall J."/>
            <person name="Henson C."/>
            <person name="Hollinger A."/>
            <person name="Honan T."/>
            <person name="Huard M.D."/>
            <person name="Hughes L."/>
            <person name="Hurhula B."/>
            <person name="Husby M.E."/>
            <person name="Kamat A."/>
            <person name="Kanga B."/>
            <person name="Kashin S."/>
            <person name="Khazanovich D."/>
            <person name="Kisner P."/>
            <person name="Lance K."/>
            <person name="Lara M."/>
            <person name="Lee W."/>
            <person name="Lennon N."/>
            <person name="Letendre F."/>
            <person name="LeVine R."/>
            <person name="Lipovsky A."/>
            <person name="Liu X."/>
            <person name="Liu J."/>
            <person name="Liu S."/>
            <person name="Lokyitsang T."/>
            <person name="Lokyitsang Y."/>
            <person name="Lubonja R."/>
            <person name="Lui A."/>
            <person name="MacDonald P."/>
            <person name="Magnisalis V."/>
            <person name="Maru K."/>
            <person name="Matthews C."/>
            <person name="McCusker W."/>
            <person name="McDonough S."/>
            <person name="Mehta T."/>
            <person name="Meldrim J."/>
            <person name="Meneus L."/>
            <person name="Mihai O."/>
            <person name="Mihalev A."/>
            <person name="Mihova T."/>
            <person name="Mittelman R."/>
            <person name="Mlenga V."/>
            <person name="Montmayeur A."/>
            <person name="Mulrain L."/>
            <person name="Navidi A."/>
            <person name="Naylor J."/>
            <person name="Negash T."/>
            <person name="Nguyen T."/>
            <person name="Nguyen N."/>
            <person name="Nicol R."/>
            <person name="Norbu C."/>
            <person name="Norbu N."/>
            <person name="Novod N."/>
            <person name="O'Neill B."/>
            <person name="Osman S."/>
            <person name="Markiewicz E."/>
            <person name="Oyono O.L."/>
            <person name="Patti C."/>
            <person name="Phunkhang P."/>
            <person name="Pierre F."/>
            <person name="Priest M."/>
            <person name="Raghuraman S."/>
            <person name="Rege F."/>
            <person name="Reyes R."/>
            <person name="Rise C."/>
            <person name="Rogov P."/>
            <person name="Ross K."/>
            <person name="Ryan E."/>
            <person name="Settipalli S."/>
            <person name="Shea T."/>
            <person name="Sherpa N."/>
            <person name="Shi L."/>
            <person name="Shih D."/>
            <person name="Sparrow T."/>
            <person name="Spaulding J."/>
            <person name="Stalker J."/>
            <person name="Stange-Thomann N."/>
            <person name="Stavropoulos S."/>
            <person name="Stone C."/>
            <person name="Strader C."/>
            <person name="Tesfaye S."/>
            <person name="Thomson T."/>
            <person name="Thoulutsang Y."/>
            <person name="Thoulutsang D."/>
            <person name="Topham K."/>
            <person name="Topping I."/>
            <person name="Tsamla T."/>
            <person name="Vassiliev H."/>
            <person name="Vo A."/>
            <person name="Wangchuk T."/>
            <person name="Wangdi T."/>
            <person name="Weiand M."/>
            <person name="Wilkinson J."/>
            <person name="Wilson A."/>
            <person name="Yadav S."/>
            <person name="Young G."/>
            <person name="Yu Q."/>
            <person name="Zembek L."/>
            <person name="Zhong D."/>
            <person name="Zimmer A."/>
            <person name="Zwirko Z."/>
            <person name="Jaffe D.B."/>
            <person name="Alvarez P."/>
            <person name="Brockman W."/>
            <person name="Butler J."/>
            <person name="Chin C."/>
            <person name="Gnerre S."/>
            <person name="Grabherr M."/>
            <person name="Kleber M."/>
            <person name="Mauceli E."/>
            <person name="MacCallum I."/>
        </authorList>
    </citation>
    <scope>NUCLEOTIDE SEQUENCE [LARGE SCALE GENOMIC DNA]</scope>
    <source>
        <strain evidence="2">MSH-3 / Tucson 14011-0111.49</strain>
    </source>
</reference>
<accession>B4HBC5</accession>
<dbReference type="Proteomes" id="UP000008744">
    <property type="component" value="Unassembled WGS sequence"/>
</dbReference>
<keyword evidence="2" id="KW-1185">Reference proteome</keyword>
<evidence type="ECO:0000313" key="2">
    <source>
        <dbReference type="Proteomes" id="UP000008744"/>
    </source>
</evidence>
<sequence length="68" mass="8147">MDAGRGITVCYMVWTTNTEGRRTEARMVEDYFEACKRLVHVEENMKRNWQFAQEYTRIIKDYVSKGYA</sequence>
<gene>
    <name evidence="1" type="primary">Dper\GL15388</name>
    <name evidence="1" type="ORF">Dper_GL15388</name>
</gene>
<name>B4HBC5_DROPE</name>
<protein>
    <submittedName>
        <fullName evidence="1">GL15388</fullName>
    </submittedName>
</protein>
<dbReference type="OMA" id="WQFAQEY"/>
<dbReference type="HOGENOM" id="CLU_2796669_0_0_1"/>